<dbReference type="Pfam" id="PF13489">
    <property type="entry name" value="Methyltransf_23"/>
    <property type="match status" value="1"/>
</dbReference>
<accession>A0ABP8KMN9</accession>
<protein>
    <submittedName>
        <fullName evidence="1">Class I SAM-dependent methyltransferase</fullName>
    </submittedName>
</protein>
<dbReference type="SUPFAM" id="SSF53335">
    <property type="entry name" value="S-adenosyl-L-methionine-dependent methyltransferases"/>
    <property type="match status" value="1"/>
</dbReference>
<dbReference type="CDD" id="cd02440">
    <property type="entry name" value="AdoMet_MTases"/>
    <property type="match status" value="1"/>
</dbReference>
<dbReference type="GO" id="GO:0032259">
    <property type="term" value="P:methylation"/>
    <property type="evidence" value="ECO:0007669"/>
    <property type="project" value="UniProtKB-KW"/>
</dbReference>
<keyword evidence="1" id="KW-0489">Methyltransferase</keyword>
<dbReference type="Gene3D" id="3.40.50.150">
    <property type="entry name" value="Vaccinia Virus protein VP39"/>
    <property type="match status" value="1"/>
</dbReference>
<keyword evidence="1" id="KW-0808">Transferase</keyword>
<keyword evidence="2" id="KW-1185">Reference proteome</keyword>
<proteinExistence type="predicted"/>
<reference evidence="2" key="1">
    <citation type="journal article" date="2019" name="Int. J. Syst. Evol. Microbiol.">
        <title>The Global Catalogue of Microorganisms (GCM) 10K type strain sequencing project: providing services to taxonomists for standard genome sequencing and annotation.</title>
        <authorList>
            <consortium name="The Broad Institute Genomics Platform"/>
            <consortium name="The Broad Institute Genome Sequencing Center for Infectious Disease"/>
            <person name="Wu L."/>
            <person name="Ma J."/>
        </authorList>
    </citation>
    <scope>NUCLEOTIDE SEQUENCE [LARGE SCALE GENOMIC DNA]</scope>
    <source>
        <strain evidence="2">JCM 17925</strain>
    </source>
</reference>
<gene>
    <name evidence="1" type="ORF">GCM10023187_36400</name>
</gene>
<dbReference type="EMBL" id="BAABHB010000008">
    <property type="protein sequence ID" value="GAA4411074.1"/>
    <property type="molecule type" value="Genomic_DNA"/>
</dbReference>
<sequence length="295" mass="33596">MSLETVTECPACGDHAFTDYLTCQDYLVSNQPFQIQQCSTCNLLLTNPRPDIGSIGHYYKSQDYISHTDGSAGLIDRMYRTVRTYTLQQKVKLIKGVNKGQGSILDVGCGTGSFLEQCQAAGWEVSGVEPDQDAQIIAEKRLQKHIKENVHQIEVRQPFDVITMWHVLEHVPMVNESLKQIHTLLRPGGFLIIAVPNAESWDAGYYKKWWAAYDVPRHLYHFSPATLRKLVEKNGFKEVGRKPMLFDSFYISMLSTKYRDGKINYAESVINGLKSNLNARRTGNYSSLTYVFQRQ</sequence>
<evidence type="ECO:0000313" key="2">
    <source>
        <dbReference type="Proteomes" id="UP001500936"/>
    </source>
</evidence>
<dbReference type="Proteomes" id="UP001500936">
    <property type="component" value="Unassembled WGS sequence"/>
</dbReference>
<dbReference type="RefSeq" id="WP_345269328.1">
    <property type="nucleotide sequence ID" value="NZ_BAABHB010000008.1"/>
</dbReference>
<dbReference type="GO" id="GO:0008168">
    <property type="term" value="F:methyltransferase activity"/>
    <property type="evidence" value="ECO:0007669"/>
    <property type="project" value="UniProtKB-KW"/>
</dbReference>
<organism evidence="1 2">
    <name type="scientific">Nibrella viscosa</name>
    <dbReference type="NCBI Taxonomy" id="1084524"/>
    <lineage>
        <taxon>Bacteria</taxon>
        <taxon>Pseudomonadati</taxon>
        <taxon>Bacteroidota</taxon>
        <taxon>Cytophagia</taxon>
        <taxon>Cytophagales</taxon>
        <taxon>Spirosomataceae</taxon>
        <taxon>Nibrella</taxon>
    </lineage>
</organism>
<dbReference type="PANTHER" id="PTHR43861:SF6">
    <property type="entry name" value="METHYLTRANSFERASE TYPE 11"/>
    <property type="match status" value="1"/>
</dbReference>
<evidence type="ECO:0000313" key="1">
    <source>
        <dbReference type="EMBL" id="GAA4411074.1"/>
    </source>
</evidence>
<name>A0ABP8KMN9_9BACT</name>
<dbReference type="InterPro" id="IPR029063">
    <property type="entry name" value="SAM-dependent_MTases_sf"/>
</dbReference>
<dbReference type="PANTHER" id="PTHR43861">
    <property type="entry name" value="TRANS-ACONITATE 2-METHYLTRANSFERASE-RELATED"/>
    <property type="match status" value="1"/>
</dbReference>
<comment type="caution">
    <text evidence="1">The sequence shown here is derived from an EMBL/GenBank/DDBJ whole genome shotgun (WGS) entry which is preliminary data.</text>
</comment>